<name>A0A212JRT0_9PROT</name>
<accession>A0A212JRT0</accession>
<sequence length="89" mass="9782">MILAAHRSRRTAHAFAIGQPVRLKGGFARLANSNGVYRVTRTLPLTGGSPQYRIRSEDDAHERVTTQDNLEAVHLSGTHSDLAEAVFRS</sequence>
<gene>
    <name evidence="1" type="ORF">KL86APRO_11541</name>
</gene>
<dbReference type="EMBL" id="FLUO01000001">
    <property type="protein sequence ID" value="SBW02121.1"/>
    <property type="molecule type" value="Genomic_DNA"/>
</dbReference>
<dbReference type="AlphaFoldDB" id="A0A212JRT0"/>
<proteinExistence type="predicted"/>
<evidence type="ECO:0000313" key="1">
    <source>
        <dbReference type="EMBL" id="SBW02121.1"/>
    </source>
</evidence>
<reference evidence="1" key="1">
    <citation type="submission" date="2016-04" db="EMBL/GenBank/DDBJ databases">
        <authorList>
            <person name="Evans L.H."/>
            <person name="Alamgir A."/>
            <person name="Owens N."/>
            <person name="Weber N.D."/>
            <person name="Virtaneva K."/>
            <person name="Barbian K."/>
            <person name="Babar A."/>
            <person name="Rosenke K."/>
        </authorList>
    </citation>
    <scope>NUCLEOTIDE SEQUENCE</scope>
    <source>
        <strain evidence="1">86</strain>
    </source>
</reference>
<protein>
    <submittedName>
        <fullName evidence="1">Uncharacterized protein</fullName>
    </submittedName>
</protein>
<organism evidence="1">
    <name type="scientific">uncultured Alphaproteobacteria bacterium</name>
    <dbReference type="NCBI Taxonomy" id="91750"/>
    <lineage>
        <taxon>Bacteria</taxon>
        <taxon>Pseudomonadati</taxon>
        <taxon>Pseudomonadota</taxon>
        <taxon>Alphaproteobacteria</taxon>
        <taxon>environmental samples</taxon>
    </lineage>
</organism>